<gene>
    <name evidence="2" type="ORF">ZHAS_00003909</name>
</gene>
<accession>A0A084VFK8</accession>
<sequence>MAATTTSVPAAYHRGHLARDSESVCVSALGTNTHARNLPIHHREQVFLVRCDDGSLLLGWCAAAQTQSEKENTAPGDIEKQSTLQNVGNGNTPSEASADQVYKA</sequence>
<proteinExistence type="predicted"/>
<keyword evidence="4" id="KW-1185">Reference proteome</keyword>
<feature type="region of interest" description="Disordered" evidence="1">
    <location>
        <begin position="67"/>
        <end position="104"/>
    </location>
</feature>
<organism evidence="2">
    <name type="scientific">Anopheles sinensis</name>
    <name type="common">Mosquito</name>
    <dbReference type="NCBI Taxonomy" id="74873"/>
    <lineage>
        <taxon>Eukaryota</taxon>
        <taxon>Metazoa</taxon>
        <taxon>Ecdysozoa</taxon>
        <taxon>Arthropoda</taxon>
        <taxon>Hexapoda</taxon>
        <taxon>Insecta</taxon>
        <taxon>Pterygota</taxon>
        <taxon>Neoptera</taxon>
        <taxon>Endopterygota</taxon>
        <taxon>Diptera</taxon>
        <taxon>Nematocera</taxon>
        <taxon>Culicoidea</taxon>
        <taxon>Culicidae</taxon>
        <taxon>Anophelinae</taxon>
        <taxon>Anopheles</taxon>
    </lineage>
</organism>
<feature type="compositionally biased region" description="Polar residues" evidence="1">
    <location>
        <begin position="81"/>
        <end position="97"/>
    </location>
</feature>
<reference evidence="3" key="2">
    <citation type="submission" date="2020-05" db="UniProtKB">
        <authorList>
            <consortium name="EnsemblMetazoa"/>
        </authorList>
    </citation>
    <scope>IDENTIFICATION</scope>
</reference>
<dbReference type="EMBL" id="KE524793">
    <property type="protein sequence ID" value="KFB36752.1"/>
    <property type="molecule type" value="Genomic_DNA"/>
</dbReference>
<evidence type="ECO:0000313" key="2">
    <source>
        <dbReference type="EMBL" id="KFB36752.1"/>
    </source>
</evidence>
<dbReference type="AlphaFoldDB" id="A0A084VFK8"/>
<evidence type="ECO:0000313" key="4">
    <source>
        <dbReference type="Proteomes" id="UP000030765"/>
    </source>
</evidence>
<feature type="compositionally biased region" description="Basic and acidic residues" evidence="1">
    <location>
        <begin position="68"/>
        <end position="80"/>
    </location>
</feature>
<dbReference type="VEuPathDB" id="VectorBase:ASIC003909"/>
<evidence type="ECO:0000313" key="3">
    <source>
        <dbReference type="EnsemblMetazoa" id="ASIC003909-PA"/>
    </source>
</evidence>
<protein>
    <submittedName>
        <fullName evidence="2 3">Uncharacterized protein</fullName>
    </submittedName>
</protein>
<dbReference type="EnsemblMetazoa" id="ASIC003909-RA">
    <property type="protein sequence ID" value="ASIC003909-PA"/>
    <property type="gene ID" value="ASIC003909"/>
</dbReference>
<dbReference type="Proteomes" id="UP000030765">
    <property type="component" value="Unassembled WGS sequence"/>
</dbReference>
<dbReference type="EMBL" id="ATLV01012442">
    <property type="status" value="NOT_ANNOTATED_CDS"/>
    <property type="molecule type" value="Genomic_DNA"/>
</dbReference>
<reference evidence="2 4" key="1">
    <citation type="journal article" date="2014" name="BMC Genomics">
        <title>Genome sequence of Anopheles sinensis provides insight into genetics basis of mosquito competence for malaria parasites.</title>
        <authorList>
            <person name="Zhou D."/>
            <person name="Zhang D."/>
            <person name="Ding G."/>
            <person name="Shi L."/>
            <person name="Hou Q."/>
            <person name="Ye Y."/>
            <person name="Xu Y."/>
            <person name="Zhou H."/>
            <person name="Xiong C."/>
            <person name="Li S."/>
            <person name="Yu J."/>
            <person name="Hong S."/>
            <person name="Yu X."/>
            <person name="Zou P."/>
            <person name="Chen C."/>
            <person name="Chang X."/>
            <person name="Wang W."/>
            <person name="Lv Y."/>
            <person name="Sun Y."/>
            <person name="Ma L."/>
            <person name="Shen B."/>
            <person name="Zhu C."/>
        </authorList>
    </citation>
    <scope>NUCLEOTIDE SEQUENCE [LARGE SCALE GENOMIC DNA]</scope>
</reference>
<evidence type="ECO:0000256" key="1">
    <source>
        <dbReference type="SAM" id="MobiDB-lite"/>
    </source>
</evidence>
<name>A0A084VFK8_ANOSI</name>